<comment type="caution">
    <text evidence="15">Lacks conserved residue(s) required for the propagation of feature annotation.</text>
</comment>
<comment type="pathway">
    <text evidence="3 15">Amino-acid biosynthesis; L-threonine biosynthesis; L-threonine from L-aspartate: step 2/5.</text>
</comment>
<dbReference type="HAMAP" id="MF_02121">
    <property type="entry name" value="ASADH"/>
    <property type="match status" value="1"/>
</dbReference>
<dbReference type="CDD" id="cd02316">
    <property type="entry name" value="VcASADH2_like_N"/>
    <property type="match status" value="1"/>
</dbReference>
<keyword evidence="11 15" id="KW-0560">Oxidoreductase</keyword>
<dbReference type="SUPFAM" id="SSF55347">
    <property type="entry name" value="Glyceraldehyde-3-phosphate dehydrogenase-like, C-terminal domain"/>
    <property type="match status" value="1"/>
</dbReference>
<organism evidence="17 18">
    <name type="scientific">Clostridium weizhouense</name>
    <dbReference type="NCBI Taxonomy" id="2859781"/>
    <lineage>
        <taxon>Bacteria</taxon>
        <taxon>Bacillati</taxon>
        <taxon>Bacillota</taxon>
        <taxon>Clostridia</taxon>
        <taxon>Eubacteriales</taxon>
        <taxon>Clostridiaceae</taxon>
        <taxon>Clostridium</taxon>
    </lineage>
</organism>
<feature type="binding site" evidence="15">
    <location>
        <position position="229"/>
    </location>
    <ligand>
        <name>substrate</name>
    </ligand>
</feature>
<dbReference type="SUPFAM" id="SSF51735">
    <property type="entry name" value="NAD(P)-binding Rossmann-fold domains"/>
    <property type="match status" value="1"/>
</dbReference>
<dbReference type="NCBIfam" id="NF011456">
    <property type="entry name" value="PRK14874.1"/>
    <property type="match status" value="1"/>
</dbReference>
<keyword evidence="10 15" id="KW-0220">Diaminopimelate biosynthesis</keyword>
<dbReference type="InterPro" id="IPR036291">
    <property type="entry name" value="NAD(P)-bd_dom_sf"/>
</dbReference>
<name>A0ABS7AN05_9CLOT</name>
<dbReference type="InterPro" id="IPR012280">
    <property type="entry name" value="Semialdhyde_DH_dimer_dom"/>
</dbReference>
<sequence>MYNIAIVGATGNVGRKFLEILDQRDFPVKNLYLFASKKSEGKVLKFKGKDYTVEETCEKNIKDKKIDYALFSAGGDASKQFAPIFASYGAVVIDNSSAWRMDPEVPLVVPEVNPEDIKLHKGIIANPNCSTIQAMPIMKALNDKYGIKRIVYSTYQAVSGAGVQAIKDLEDGLNGIEPKKFPYPIAGNILPHIDVFLDNGYTKEEEKMIKETRKILHCPDLKITATTARVPVLNSHSESINVEFNSSFEIEDIFELLRNTNGVTVYDDVKDLKYPTPLLVSGKDDVYVGRIRRDFSVDNGLNLWVVGDNIRKGAALNAIQIAEIMIQSNN</sequence>
<evidence type="ECO:0000256" key="13">
    <source>
        <dbReference type="ARBA" id="ARBA00023167"/>
    </source>
</evidence>
<evidence type="ECO:0000313" key="18">
    <source>
        <dbReference type="Proteomes" id="UP001519921"/>
    </source>
</evidence>
<comment type="pathway">
    <text evidence="1 15">Amino-acid biosynthesis; L-methionine biosynthesis via de novo pathway; L-homoserine from L-aspartate: step 2/3.</text>
</comment>
<dbReference type="PIRSF" id="PIRSF000148">
    <property type="entry name" value="ASA_dh"/>
    <property type="match status" value="1"/>
</dbReference>
<evidence type="ECO:0000256" key="14">
    <source>
        <dbReference type="ARBA" id="ARBA00047891"/>
    </source>
</evidence>
<proteinExistence type="inferred from homology"/>
<evidence type="ECO:0000256" key="3">
    <source>
        <dbReference type="ARBA" id="ARBA00005097"/>
    </source>
</evidence>
<comment type="pathway">
    <text evidence="2 15">Amino-acid biosynthesis; L-lysine biosynthesis via DAP pathway; (S)-tetrahydrodipicolinate from L-aspartate: step 2/4.</text>
</comment>
<evidence type="ECO:0000259" key="16">
    <source>
        <dbReference type="SMART" id="SM00859"/>
    </source>
</evidence>
<keyword evidence="7 15" id="KW-0028">Amino-acid biosynthesis</keyword>
<evidence type="ECO:0000256" key="8">
    <source>
        <dbReference type="ARBA" id="ARBA00022697"/>
    </source>
</evidence>
<comment type="function">
    <text evidence="15">Catalyzes the NADPH-dependent formation of L-aspartate-semialdehyde (L-ASA) by the reductive dephosphorylation of L-aspartyl-4-phosphate.</text>
</comment>
<dbReference type="SMART" id="SM00859">
    <property type="entry name" value="Semialdhyde_dh"/>
    <property type="match status" value="1"/>
</dbReference>
<evidence type="ECO:0000256" key="4">
    <source>
        <dbReference type="ARBA" id="ARBA00010584"/>
    </source>
</evidence>
<comment type="catalytic activity">
    <reaction evidence="14 15">
        <text>L-aspartate 4-semialdehyde + phosphate + NADP(+) = 4-phospho-L-aspartate + NADPH + H(+)</text>
        <dbReference type="Rhea" id="RHEA:24284"/>
        <dbReference type="ChEBI" id="CHEBI:15378"/>
        <dbReference type="ChEBI" id="CHEBI:43474"/>
        <dbReference type="ChEBI" id="CHEBI:57535"/>
        <dbReference type="ChEBI" id="CHEBI:57783"/>
        <dbReference type="ChEBI" id="CHEBI:58349"/>
        <dbReference type="ChEBI" id="CHEBI:537519"/>
        <dbReference type="EC" id="1.2.1.11"/>
    </reaction>
</comment>
<dbReference type="EMBL" id="JAHXPT010000005">
    <property type="protein sequence ID" value="MBW6410024.1"/>
    <property type="molecule type" value="Genomic_DNA"/>
</dbReference>
<dbReference type="InterPro" id="IPR005986">
    <property type="entry name" value="Asp_semialdehyde_DH_beta"/>
</dbReference>
<dbReference type="Pfam" id="PF01118">
    <property type="entry name" value="Semialdhyde_dh"/>
    <property type="match status" value="1"/>
</dbReference>
<evidence type="ECO:0000256" key="15">
    <source>
        <dbReference type="HAMAP-Rule" id="MF_02121"/>
    </source>
</evidence>
<feature type="binding site" evidence="15">
    <location>
        <position position="100"/>
    </location>
    <ligand>
        <name>phosphate</name>
        <dbReference type="ChEBI" id="CHEBI:43474"/>
    </ligand>
</feature>
<gene>
    <name evidence="15" type="primary">asd</name>
    <name evidence="17" type="ORF">KYD98_07960</name>
</gene>
<feature type="active site" description="Acyl-thioester intermediate" evidence="15">
    <location>
        <position position="129"/>
    </location>
</feature>
<dbReference type="GO" id="GO:0004073">
    <property type="term" value="F:aspartate-semialdehyde dehydrogenase activity"/>
    <property type="evidence" value="ECO:0007669"/>
    <property type="project" value="UniProtKB-EC"/>
</dbReference>
<evidence type="ECO:0000256" key="2">
    <source>
        <dbReference type="ARBA" id="ARBA00005076"/>
    </source>
</evidence>
<feature type="binding site" evidence="15">
    <location>
        <position position="309"/>
    </location>
    <ligand>
        <name>NADP(+)</name>
        <dbReference type="ChEBI" id="CHEBI:58349"/>
    </ligand>
</feature>
<keyword evidence="9 15" id="KW-0521">NADP</keyword>
<evidence type="ECO:0000256" key="9">
    <source>
        <dbReference type="ARBA" id="ARBA00022857"/>
    </source>
</evidence>
<dbReference type="CDD" id="cd18131">
    <property type="entry name" value="ASADH_C_bac_euk_like"/>
    <property type="match status" value="1"/>
</dbReference>
<dbReference type="PANTHER" id="PTHR46278">
    <property type="entry name" value="DEHYDROGENASE, PUTATIVE-RELATED"/>
    <property type="match status" value="1"/>
</dbReference>
<dbReference type="InterPro" id="IPR012080">
    <property type="entry name" value="Asp_semialdehyde_DH"/>
</dbReference>
<evidence type="ECO:0000256" key="11">
    <source>
        <dbReference type="ARBA" id="ARBA00023002"/>
    </source>
</evidence>
<feature type="binding site" evidence="15">
    <location>
        <begin position="38"/>
        <end position="39"/>
    </location>
    <ligand>
        <name>NADP(+)</name>
        <dbReference type="ChEBI" id="CHEBI:58349"/>
    </ligand>
</feature>
<evidence type="ECO:0000256" key="10">
    <source>
        <dbReference type="ARBA" id="ARBA00022915"/>
    </source>
</evidence>
<evidence type="ECO:0000256" key="12">
    <source>
        <dbReference type="ARBA" id="ARBA00023154"/>
    </source>
</evidence>
<reference evidence="17 18" key="1">
    <citation type="submission" date="2021-07" db="EMBL/GenBank/DDBJ databases">
        <title>Clostridium weizhouense sp. nov., an anaerobic bacterium isolated from activated sludge of Petroleum wastewater.</title>
        <authorList>
            <person name="Li Q."/>
        </authorList>
    </citation>
    <scope>NUCLEOTIDE SEQUENCE [LARGE SCALE GENOMIC DNA]</scope>
    <source>
        <strain evidence="17 18">YB-6</strain>
    </source>
</reference>
<feature type="active site" description="Proton acceptor" evidence="15">
    <location>
        <position position="236"/>
    </location>
</feature>
<keyword evidence="18" id="KW-1185">Reference proteome</keyword>
<keyword evidence="13 15" id="KW-0486">Methionine biosynthesis</keyword>
<comment type="subunit">
    <text evidence="5 15">Homodimer.</text>
</comment>
<feature type="binding site" evidence="15">
    <location>
        <position position="156"/>
    </location>
    <ligand>
        <name>substrate</name>
    </ligand>
</feature>
<comment type="caution">
    <text evidence="17">The sequence shown here is derived from an EMBL/GenBank/DDBJ whole genome shotgun (WGS) entry which is preliminary data.</text>
</comment>
<feature type="domain" description="Semialdehyde dehydrogenase NAD-binding" evidence="16">
    <location>
        <begin position="3"/>
        <end position="120"/>
    </location>
</feature>
<dbReference type="Pfam" id="PF02774">
    <property type="entry name" value="Semialdhyde_dhC"/>
    <property type="match status" value="1"/>
</dbReference>
<keyword evidence="8 15" id="KW-0791">Threonine biosynthesis</keyword>
<feature type="binding site" evidence="15">
    <location>
        <begin position="10"/>
        <end position="13"/>
    </location>
    <ligand>
        <name>NADP(+)</name>
        <dbReference type="ChEBI" id="CHEBI:58349"/>
    </ligand>
</feature>
<evidence type="ECO:0000256" key="5">
    <source>
        <dbReference type="ARBA" id="ARBA00011738"/>
    </source>
</evidence>
<feature type="binding site" evidence="15">
    <location>
        <begin position="159"/>
        <end position="160"/>
    </location>
    <ligand>
        <name>NADP(+)</name>
        <dbReference type="ChEBI" id="CHEBI:58349"/>
    </ligand>
</feature>
<evidence type="ECO:0000256" key="7">
    <source>
        <dbReference type="ARBA" id="ARBA00022605"/>
    </source>
</evidence>
<evidence type="ECO:0000313" key="17">
    <source>
        <dbReference type="EMBL" id="MBW6410024.1"/>
    </source>
</evidence>
<comment type="similarity">
    <text evidence="4 15">Belongs to the aspartate-semialdehyde dehydrogenase family.</text>
</comment>
<evidence type="ECO:0000256" key="6">
    <source>
        <dbReference type="ARBA" id="ARBA00013120"/>
    </source>
</evidence>
<dbReference type="Gene3D" id="3.30.360.10">
    <property type="entry name" value="Dihydrodipicolinate Reductase, domain 2"/>
    <property type="match status" value="1"/>
</dbReference>
<dbReference type="RefSeq" id="WP_219779083.1">
    <property type="nucleotide sequence ID" value="NZ_JAHXPT010000005.1"/>
</dbReference>
<dbReference type="Proteomes" id="UP001519921">
    <property type="component" value="Unassembled WGS sequence"/>
</dbReference>
<keyword evidence="12 15" id="KW-0457">Lysine biosynthesis</keyword>
<dbReference type="InterPro" id="IPR000534">
    <property type="entry name" value="Semialdehyde_DH_NAD-bd"/>
</dbReference>
<dbReference type="PANTHER" id="PTHR46278:SF2">
    <property type="entry name" value="ASPARTATE-SEMIALDEHYDE DEHYDROGENASE"/>
    <property type="match status" value="1"/>
</dbReference>
<protein>
    <recommendedName>
        <fullName evidence="6 15">Aspartate-semialdehyde dehydrogenase</fullName>
        <shortName evidence="15">ASA dehydrogenase</shortName>
        <shortName evidence="15">ASADH</shortName>
        <ecNumber evidence="6 15">1.2.1.11</ecNumber>
    </recommendedName>
    <alternativeName>
        <fullName evidence="15">Aspartate-beta-semialdehyde dehydrogenase</fullName>
    </alternativeName>
</protein>
<dbReference type="Gene3D" id="3.40.50.720">
    <property type="entry name" value="NAD(P)-binding Rossmann-like Domain"/>
    <property type="match status" value="1"/>
</dbReference>
<dbReference type="NCBIfam" id="TIGR01296">
    <property type="entry name" value="asd_B"/>
    <property type="match status" value="1"/>
</dbReference>
<dbReference type="EC" id="1.2.1.11" evidence="6 15"/>
<accession>A0ABS7AN05</accession>
<evidence type="ECO:0000256" key="1">
    <source>
        <dbReference type="ARBA" id="ARBA00005021"/>
    </source>
</evidence>